<sequence>MNIEPKDTYFVAVKVFLEKDGKLLILKDNFGDWDLPGGRIKKDEFETPLPEIIKRKMSEELGDAIGYRIGKPVVFMRHERVEQSIGNPTVRIFAVGYEGVLESGEIKFSERHPEIMWVNPIDFRPEDYFKGGWLKGVKEYLEIKKPFNYEKAS</sequence>
<dbReference type="Proteomes" id="UP000034329">
    <property type="component" value="Unassembled WGS sequence"/>
</dbReference>
<dbReference type="InterPro" id="IPR015797">
    <property type="entry name" value="NUDIX_hydrolase-like_dom_sf"/>
</dbReference>
<reference evidence="2 3" key="1">
    <citation type="journal article" date="2015" name="Nature">
        <title>rRNA introns, odd ribosomes, and small enigmatic genomes across a large radiation of phyla.</title>
        <authorList>
            <person name="Brown C.T."/>
            <person name="Hug L.A."/>
            <person name="Thomas B.C."/>
            <person name="Sharon I."/>
            <person name="Castelle C.J."/>
            <person name="Singh A."/>
            <person name="Wilkins M.J."/>
            <person name="Williams K.H."/>
            <person name="Banfield J.F."/>
        </authorList>
    </citation>
    <scope>NUCLEOTIDE SEQUENCE [LARGE SCALE GENOMIC DNA]</scope>
</reference>
<feature type="domain" description="Nudix hydrolase" evidence="1">
    <location>
        <begin position="8"/>
        <end position="141"/>
    </location>
</feature>
<accession>A0A0G1PV12</accession>
<proteinExistence type="predicted"/>
<dbReference type="Gene3D" id="3.90.79.10">
    <property type="entry name" value="Nucleoside Triphosphate Pyrophosphohydrolase"/>
    <property type="match status" value="1"/>
</dbReference>
<evidence type="ECO:0000313" key="3">
    <source>
        <dbReference type="Proteomes" id="UP000034329"/>
    </source>
</evidence>
<dbReference type="PROSITE" id="PS51462">
    <property type="entry name" value="NUDIX"/>
    <property type="match status" value="1"/>
</dbReference>
<evidence type="ECO:0000259" key="1">
    <source>
        <dbReference type="PROSITE" id="PS51462"/>
    </source>
</evidence>
<dbReference type="EMBL" id="LCLA01000043">
    <property type="protein sequence ID" value="KKU09323.1"/>
    <property type="molecule type" value="Genomic_DNA"/>
</dbReference>
<protein>
    <recommendedName>
        <fullName evidence="1">Nudix hydrolase domain-containing protein</fullName>
    </recommendedName>
</protein>
<gene>
    <name evidence="2" type="ORF">UX13_C0043G0004</name>
</gene>
<dbReference type="AlphaFoldDB" id="A0A0G1PV12"/>
<name>A0A0G1PV12_9BACT</name>
<dbReference type="SUPFAM" id="SSF55811">
    <property type="entry name" value="Nudix"/>
    <property type="match status" value="1"/>
</dbReference>
<organism evidence="2 3">
    <name type="scientific">Candidatus Woesebacteria bacterium GW2011_GWB1_45_5</name>
    <dbReference type="NCBI Taxonomy" id="1618581"/>
    <lineage>
        <taxon>Bacteria</taxon>
        <taxon>Candidatus Woeseibacteriota</taxon>
    </lineage>
</organism>
<comment type="caution">
    <text evidence="2">The sequence shown here is derived from an EMBL/GenBank/DDBJ whole genome shotgun (WGS) entry which is preliminary data.</text>
</comment>
<evidence type="ECO:0000313" key="2">
    <source>
        <dbReference type="EMBL" id="KKU09323.1"/>
    </source>
</evidence>
<dbReference type="InterPro" id="IPR000086">
    <property type="entry name" value="NUDIX_hydrolase_dom"/>
</dbReference>